<dbReference type="GO" id="GO:0003723">
    <property type="term" value="F:RNA binding"/>
    <property type="evidence" value="ECO:0007669"/>
    <property type="project" value="InterPro"/>
</dbReference>
<evidence type="ECO:0000256" key="11">
    <source>
        <dbReference type="ARBA" id="ARBA00022842"/>
    </source>
</evidence>
<dbReference type="OrthoDB" id="1698572at2759"/>
<dbReference type="InterPro" id="IPR045864">
    <property type="entry name" value="aa-tRNA-synth_II/BPL/LPL"/>
</dbReference>
<dbReference type="InterPro" id="IPR009061">
    <property type="entry name" value="DNA-bd_dom_put_sf"/>
</dbReference>
<dbReference type="Gene3D" id="3.30.56.10">
    <property type="match status" value="2"/>
</dbReference>
<dbReference type="SMART" id="SM00873">
    <property type="entry name" value="B3_4"/>
    <property type="match status" value="1"/>
</dbReference>
<keyword evidence="8" id="KW-0479">Metal-binding</keyword>
<gene>
    <name evidence="17" type="ORF">AYI70_g47</name>
</gene>
<dbReference type="EC" id="6.1.1.20" evidence="5"/>
<evidence type="ECO:0000256" key="10">
    <source>
        <dbReference type="ARBA" id="ARBA00022840"/>
    </source>
</evidence>
<dbReference type="CDD" id="cd00769">
    <property type="entry name" value="PheRS_beta_core"/>
    <property type="match status" value="1"/>
</dbReference>
<keyword evidence="7 17" id="KW-0436">Ligase</keyword>
<dbReference type="GO" id="GO:0009328">
    <property type="term" value="C:phenylalanine-tRNA ligase complex"/>
    <property type="evidence" value="ECO:0007669"/>
    <property type="project" value="TreeGrafter"/>
</dbReference>
<keyword evidence="11" id="KW-0460">Magnesium</keyword>
<keyword evidence="10" id="KW-0067">ATP-binding</keyword>
<protein>
    <recommendedName>
        <fullName evidence="5">phenylalanine--tRNA ligase</fullName>
        <ecNumber evidence="5">6.1.1.20</ecNumber>
    </recommendedName>
    <alternativeName>
        <fullName evidence="14">Phenylalanyl-tRNA synthetase beta subunit</fullName>
    </alternativeName>
</protein>
<dbReference type="InterPro" id="IPR041616">
    <property type="entry name" value="PheRS_beta_core"/>
</dbReference>
<dbReference type="GO" id="GO:0006432">
    <property type="term" value="P:phenylalanyl-tRNA aminoacylation"/>
    <property type="evidence" value="ECO:0007669"/>
    <property type="project" value="InterPro"/>
</dbReference>
<evidence type="ECO:0000259" key="16">
    <source>
        <dbReference type="PROSITE" id="PS51483"/>
    </source>
</evidence>
<dbReference type="InterPro" id="IPR045060">
    <property type="entry name" value="Phe-tRNA-ligase_IIc_bsu"/>
</dbReference>
<keyword evidence="12" id="KW-0648">Protein biosynthesis</keyword>
<sequence length="621" mass="69801">MPTISVDKLKLFEYLGRDFSKKEFEDLCFEYGIELEEDTSELPIDDAMKNLSIDEMTLDQRPQLKIDISANRYDLLCFEGLSKSLSVFLGLEQPPHYRLSTPQNMLELVAKPSTLEIRPIVVAAVLRNITFDKFNYKSFIDLQDKLHANLGRKRSLVSIGTHDLDTIEGPFEYSARPPADINFIPLNKDKSYSAVELMELYKSDLHLKRYLHIIKDLPLYPLVTDKNGTVLSMPPIINGDHTKISLNTKNVFIEITATDLTKANIVLNMMVTMFSCYCGDKYVVEPVKVTLPNGKSIITPNLDQRVFEADSHYINKLIGINLSSEEIISYLKKMCLVGVLGTHEDAFPKDHPVNEGAEPIVGDLISVAVPPTRADILHQVDIIEDVATAFGYNKIPRAMASITTIAKPTPVNKLTNLLRKEIAYAGWTEVLSLSLCSHDESFKLLQRVDNGNEAVVLANPKTIEYQVCRSLLLPGILKTIRENRSHSLPFKLFEVSDVILKDVEAKPLMSRNERRFCAVYSNQSAMFEVTLGLLDRVMEVLDVPRIKNFDSRSEFGYYLEPTNDIGTYLNGRSAYVCYKASSSSTSPIILGSIGVLHPNVLANFNLDFPCSSVEINIEPFV</sequence>
<dbReference type="PANTHER" id="PTHR10947:SF0">
    <property type="entry name" value="PHENYLALANINE--TRNA LIGASE BETA SUBUNIT"/>
    <property type="match status" value="1"/>
</dbReference>
<dbReference type="PANTHER" id="PTHR10947">
    <property type="entry name" value="PHENYLALANYL-TRNA SYNTHETASE BETA CHAIN AND LEUCINE-RICH REPEAT-CONTAINING PROTEIN 47"/>
    <property type="match status" value="1"/>
</dbReference>
<dbReference type="FunFam" id="3.50.40.10:FF:000002">
    <property type="entry name" value="phenylalanine--tRNA ligase beta subunit"/>
    <property type="match status" value="1"/>
</dbReference>
<evidence type="ECO:0000256" key="1">
    <source>
        <dbReference type="ARBA" id="ARBA00001946"/>
    </source>
</evidence>
<evidence type="ECO:0000256" key="13">
    <source>
        <dbReference type="ARBA" id="ARBA00023146"/>
    </source>
</evidence>
<comment type="catalytic activity">
    <reaction evidence="15">
        <text>tRNA(Phe) + L-phenylalanine + ATP = L-phenylalanyl-tRNA(Phe) + AMP + diphosphate + H(+)</text>
        <dbReference type="Rhea" id="RHEA:19413"/>
        <dbReference type="Rhea" id="RHEA-COMP:9668"/>
        <dbReference type="Rhea" id="RHEA-COMP:9699"/>
        <dbReference type="ChEBI" id="CHEBI:15378"/>
        <dbReference type="ChEBI" id="CHEBI:30616"/>
        <dbReference type="ChEBI" id="CHEBI:33019"/>
        <dbReference type="ChEBI" id="CHEBI:58095"/>
        <dbReference type="ChEBI" id="CHEBI:78442"/>
        <dbReference type="ChEBI" id="CHEBI:78531"/>
        <dbReference type="ChEBI" id="CHEBI:456215"/>
        <dbReference type="EC" id="6.1.1.20"/>
    </reaction>
</comment>
<evidence type="ECO:0000313" key="17">
    <source>
        <dbReference type="EMBL" id="OMJ26566.1"/>
    </source>
</evidence>
<evidence type="ECO:0000256" key="8">
    <source>
        <dbReference type="ARBA" id="ARBA00022723"/>
    </source>
</evidence>
<accession>A0A1R1YIM4</accession>
<dbReference type="Gene3D" id="3.30.930.10">
    <property type="entry name" value="Bira Bifunctional Protein, Domain 2"/>
    <property type="match status" value="1"/>
</dbReference>
<evidence type="ECO:0000256" key="14">
    <source>
        <dbReference type="ARBA" id="ARBA00033189"/>
    </source>
</evidence>
<comment type="similarity">
    <text evidence="3">Belongs to the phenylalanyl-tRNA synthetase beta subunit family. Type 2 subfamily.</text>
</comment>
<dbReference type="InterPro" id="IPR005146">
    <property type="entry name" value="B3/B4_tRNA-bd"/>
</dbReference>
<name>A0A1R1YIM4_9FUNG</name>
<keyword evidence="13" id="KW-0030">Aminoacyl-tRNA synthetase</keyword>
<evidence type="ECO:0000256" key="7">
    <source>
        <dbReference type="ARBA" id="ARBA00022598"/>
    </source>
</evidence>
<dbReference type="Proteomes" id="UP000187283">
    <property type="component" value="Unassembled WGS sequence"/>
</dbReference>
<dbReference type="InterPro" id="IPR005147">
    <property type="entry name" value="tRNA_synthase_B5-dom"/>
</dbReference>
<keyword evidence="9" id="KW-0547">Nucleotide-binding</keyword>
<feature type="domain" description="B5" evidence="16">
    <location>
        <begin position="302"/>
        <end position="397"/>
    </location>
</feature>
<dbReference type="Pfam" id="PF18262">
    <property type="entry name" value="PhetRS_B1"/>
    <property type="match status" value="1"/>
</dbReference>
<comment type="subcellular location">
    <subcellularLocation>
        <location evidence="2">Cytoplasm</location>
    </subcellularLocation>
</comment>
<dbReference type="SUPFAM" id="SSF55681">
    <property type="entry name" value="Class II aaRS and biotin synthetases"/>
    <property type="match status" value="1"/>
</dbReference>
<comment type="cofactor">
    <cofactor evidence="1">
        <name>Mg(2+)</name>
        <dbReference type="ChEBI" id="CHEBI:18420"/>
    </cofactor>
</comment>
<dbReference type="NCBIfam" id="TIGR00471">
    <property type="entry name" value="pheT_arch"/>
    <property type="match status" value="1"/>
</dbReference>
<dbReference type="InterPro" id="IPR004531">
    <property type="entry name" value="Phe-tRNA-synth_IIc_bsu_arc_euk"/>
</dbReference>
<dbReference type="PROSITE" id="PS51483">
    <property type="entry name" value="B5"/>
    <property type="match status" value="1"/>
</dbReference>
<dbReference type="Gene3D" id="3.50.40.10">
    <property type="entry name" value="Phenylalanyl-trna Synthetase, Chain B, domain 3"/>
    <property type="match status" value="1"/>
</dbReference>
<comment type="subunit">
    <text evidence="4">Tetramer of two alpha and two beta subunits.</text>
</comment>
<dbReference type="SMART" id="SM00874">
    <property type="entry name" value="B5"/>
    <property type="match status" value="1"/>
</dbReference>
<evidence type="ECO:0000256" key="4">
    <source>
        <dbReference type="ARBA" id="ARBA00011209"/>
    </source>
</evidence>
<dbReference type="GO" id="GO:0005524">
    <property type="term" value="F:ATP binding"/>
    <property type="evidence" value="ECO:0007669"/>
    <property type="project" value="UniProtKB-KW"/>
</dbReference>
<evidence type="ECO:0000313" key="18">
    <source>
        <dbReference type="Proteomes" id="UP000187283"/>
    </source>
</evidence>
<evidence type="ECO:0000256" key="6">
    <source>
        <dbReference type="ARBA" id="ARBA00022490"/>
    </source>
</evidence>
<dbReference type="Pfam" id="PF03483">
    <property type="entry name" value="B3_4"/>
    <property type="match status" value="1"/>
</dbReference>
<keyword evidence="6" id="KW-0963">Cytoplasm</keyword>
<dbReference type="GO" id="GO:0000287">
    <property type="term" value="F:magnesium ion binding"/>
    <property type="evidence" value="ECO:0007669"/>
    <property type="project" value="InterPro"/>
</dbReference>
<reference evidence="17 18" key="1">
    <citation type="submission" date="2017-01" db="EMBL/GenBank/DDBJ databases">
        <authorList>
            <person name="Mah S.A."/>
            <person name="Swanson W.J."/>
            <person name="Moy G.W."/>
            <person name="Vacquier V.D."/>
        </authorList>
    </citation>
    <scope>NUCLEOTIDE SEQUENCE [LARGE SCALE GENOMIC DNA]</scope>
    <source>
        <strain evidence="17 18">GSMNP</strain>
    </source>
</reference>
<dbReference type="InterPro" id="IPR040659">
    <property type="entry name" value="PhetRS_B1"/>
</dbReference>
<evidence type="ECO:0000256" key="12">
    <source>
        <dbReference type="ARBA" id="ARBA00022917"/>
    </source>
</evidence>
<evidence type="ECO:0000256" key="9">
    <source>
        <dbReference type="ARBA" id="ARBA00022741"/>
    </source>
</evidence>
<dbReference type="InterPro" id="IPR020825">
    <property type="entry name" value="Phe-tRNA_synthase-like_B3/B4"/>
</dbReference>
<dbReference type="Pfam" id="PF03484">
    <property type="entry name" value="B5"/>
    <property type="match status" value="1"/>
</dbReference>
<dbReference type="SUPFAM" id="SSF46955">
    <property type="entry name" value="Putative DNA-binding domain"/>
    <property type="match status" value="2"/>
</dbReference>
<dbReference type="GO" id="GO:0004826">
    <property type="term" value="F:phenylalanine-tRNA ligase activity"/>
    <property type="evidence" value="ECO:0007669"/>
    <property type="project" value="UniProtKB-EC"/>
</dbReference>
<evidence type="ECO:0000256" key="2">
    <source>
        <dbReference type="ARBA" id="ARBA00004496"/>
    </source>
</evidence>
<dbReference type="STRING" id="133412.A0A1R1YIM4"/>
<evidence type="ECO:0000256" key="15">
    <source>
        <dbReference type="ARBA" id="ARBA00049255"/>
    </source>
</evidence>
<evidence type="ECO:0000256" key="3">
    <source>
        <dbReference type="ARBA" id="ARBA00007438"/>
    </source>
</evidence>
<dbReference type="AlphaFoldDB" id="A0A1R1YIM4"/>
<evidence type="ECO:0000256" key="5">
    <source>
        <dbReference type="ARBA" id="ARBA00012814"/>
    </source>
</evidence>
<organism evidence="17 18">
    <name type="scientific">Smittium culicis</name>
    <dbReference type="NCBI Taxonomy" id="133412"/>
    <lineage>
        <taxon>Eukaryota</taxon>
        <taxon>Fungi</taxon>
        <taxon>Fungi incertae sedis</taxon>
        <taxon>Zoopagomycota</taxon>
        <taxon>Kickxellomycotina</taxon>
        <taxon>Harpellomycetes</taxon>
        <taxon>Harpellales</taxon>
        <taxon>Legeriomycetaceae</taxon>
        <taxon>Smittium</taxon>
    </lineage>
</organism>
<proteinExistence type="inferred from homology"/>
<dbReference type="EMBL" id="LSSN01000004">
    <property type="protein sequence ID" value="OMJ26566.1"/>
    <property type="molecule type" value="Genomic_DNA"/>
</dbReference>
<keyword evidence="18" id="KW-1185">Reference proteome</keyword>
<dbReference type="Pfam" id="PF17759">
    <property type="entry name" value="tRNA_synthFbeta"/>
    <property type="match status" value="1"/>
</dbReference>
<comment type="caution">
    <text evidence="17">The sequence shown here is derived from an EMBL/GenBank/DDBJ whole genome shotgun (WGS) entry which is preliminary data.</text>
</comment>